<gene>
    <name evidence="1" type="primary">protein IF</name>
</gene>
<keyword evidence="2" id="KW-1185">Reference proteome</keyword>
<reference evidence="1" key="1">
    <citation type="journal article" date="2019" name="Vet. Microbiol.">
        <title>Molecular and microscopic characterisation of a novel pathogenic herpesvirus from Indian ringneck parrots (Psittacula krameri).</title>
        <authorList>
            <person name="Sutherland M."/>
            <person name="Sarker S."/>
            <person name="Raidal S.R."/>
        </authorList>
    </citation>
    <scope>NUCLEOTIDE SEQUENCE</scope>
    <source>
        <strain evidence="1">PsHV 5</strain>
    </source>
</reference>
<accession>A0A5P9JRR7</accession>
<evidence type="ECO:0000313" key="2">
    <source>
        <dbReference type="Proteomes" id="UP001162227"/>
    </source>
</evidence>
<organism evidence="1 2">
    <name type="scientific">Psittacid alphaherpesvirus 5</name>
    <dbReference type="NCBI Taxonomy" id="2972693"/>
    <lineage>
        <taxon>Viruses</taxon>
        <taxon>Duplodnaviria</taxon>
        <taxon>Heunggongvirae</taxon>
        <taxon>Peploviricota</taxon>
        <taxon>Herviviricetes</taxon>
        <taxon>Herpesvirales</taxon>
        <taxon>Orthoherpesviridae</taxon>
        <taxon>Alphaherpesvirinae</taxon>
        <taxon>Iltovirus</taxon>
        <taxon>Iltovirus psittacidalpha5</taxon>
    </lineage>
</organism>
<evidence type="ECO:0000313" key="1">
    <source>
        <dbReference type="EMBL" id="QFU14548.1"/>
    </source>
</evidence>
<dbReference type="RefSeq" id="YP_010802578.1">
    <property type="nucleotide sequence ID" value="NC_077028.1"/>
</dbReference>
<dbReference type="GeneID" id="80541351"/>
<sequence length="549" mass="61794">MRVYCFQKGKGTFFCVCFRNVFRMQDNAPRQPSFDESKRRMMDFLRLLGQTDLTLQPSCAPQRLVGWTVVSVLAPTILWKPELRTTIPRSEQSHVITWPVHVYEFKTSLPLINLFLYHTGSSSSTESGFYITSARVQSLYSAITGSFMWGCWPSSEVTRAFGVCLPDTVLVACRCKCRRADAYFAEGGMGFVPTNIFYVGAKTAETRCILESYRYVQRLLATASECVVRNPPWKGRPRFKLFSGVCSIFEVVTTIVAAVVGRQHCCLGPIVFTRHSIASSPHNDDETHLELKDKIIRDISEPESARYDVYGCDLCNFCADYLCFVLSARYATTPRDTSTASEQDRLVPLQICQRDSSEPQERYENMFDCDYSPTCASDISISITDTNDHVSLSPVYLVGPAPHDKIDPDIFPKSITTFDVPGHGVDLNDSIVEEPSSMTPQDTFAPSRHLTEPIRDLEIGKFLRDQWLRIKVTDSDNLFVDLTNCNMGGFKTDSYAASRDDGSVGVDVQSNEDEYDIYTRSPYSSSIWCPSESELLLLQPSAFLRAIPI</sequence>
<dbReference type="EMBL" id="MK955929">
    <property type="protein sequence ID" value="QFU14548.1"/>
    <property type="molecule type" value="Genomic_DNA"/>
</dbReference>
<protein>
    <submittedName>
        <fullName evidence="1">Protein IF</fullName>
    </submittedName>
</protein>
<proteinExistence type="predicted"/>
<dbReference type="Proteomes" id="UP001162227">
    <property type="component" value="Segment"/>
</dbReference>
<dbReference type="KEGG" id="vg:80541351"/>
<reference evidence="1" key="2">
    <citation type="submission" date="2019-05" db="EMBL/GenBank/DDBJ databases">
        <authorList>
            <person name="Sutherland M."/>
            <person name="Sarker S."/>
            <person name="Raidal S.R."/>
        </authorList>
    </citation>
    <scope>NUCLEOTIDE SEQUENCE</scope>
    <source>
        <strain evidence="1">PsHV 5</strain>
    </source>
</reference>
<name>A0A5P9JRR7_9ALPH</name>